<feature type="signal peptide" evidence="1">
    <location>
        <begin position="1"/>
        <end position="35"/>
    </location>
</feature>
<reference evidence="4" key="1">
    <citation type="journal article" date="2019" name="Int. J. Syst. Evol. Microbiol.">
        <title>The Global Catalogue of Microorganisms (GCM) 10K type strain sequencing project: providing services to taxonomists for standard genome sequencing and annotation.</title>
        <authorList>
            <consortium name="The Broad Institute Genomics Platform"/>
            <consortium name="The Broad Institute Genome Sequencing Center for Infectious Disease"/>
            <person name="Wu L."/>
            <person name="Ma J."/>
        </authorList>
    </citation>
    <scope>NUCLEOTIDE SEQUENCE [LARGE SCALE GENOMIC DNA]</scope>
    <source>
        <strain evidence="4">CCM 8653</strain>
    </source>
</reference>
<dbReference type="Gene3D" id="2.70.98.10">
    <property type="match status" value="1"/>
</dbReference>
<dbReference type="InterPro" id="IPR013222">
    <property type="entry name" value="Glyco_hyd_98_carb-bd"/>
</dbReference>
<dbReference type="InterPro" id="IPR018905">
    <property type="entry name" value="A-galactase_NEW3"/>
</dbReference>
<keyword evidence="4" id="KW-1185">Reference proteome</keyword>
<dbReference type="Gene3D" id="3.20.20.80">
    <property type="entry name" value="Glycosidases"/>
    <property type="match status" value="1"/>
</dbReference>
<feature type="domain" description="Glycosyl hydrolase family 98 putative carbohydrate-binding module" evidence="2">
    <location>
        <begin position="1187"/>
        <end position="1331"/>
    </location>
</feature>
<dbReference type="Pfam" id="PF18080">
    <property type="entry name" value="Gal_mutarotas_3"/>
    <property type="match status" value="1"/>
</dbReference>
<dbReference type="InterPro" id="IPR014718">
    <property type="entry name" value="GH-type_carb-bd"/>
</dbReference>
<dbReference type="SUPFAM" id="SSF49785">
    <property type="entry name" value="Galactose-binding domain-like"/>
    <property type="match status" value="1"/>
</dbReference>
<dbReference type="Pfam" id="PF17974">
    <property type="entry name" value="GalBD_like"/>
    <property type="match status" value="1"/>
</dbReference>
<sequence>MARRSVRPRTARSAVALATALAAGCAGLSVAPAAAAGPDPHIATGTTTGTTGAAADVATAADPLTLRSAALEVRVADDFPRVLSYTDRASGATLTGSTRPVTSVTIDGTAHDVAVARTGSTADTATYGLTFPDLPGVRIDAALRVAGQQVRFEVTKIVDTADHRVGTLEIPGHDLLTVSSSDAGATVASAIISPDRGSTGDTFEKVTADTAPDAKPVGSAYAIVSAGGLAASVVTNSVYDEAQGRATREGNRVQRQAFADGDVKRVGVWSGAWTYRAKGSTVTEELPSATVVVTGDANDDGATDWQDGAIAYRDAAPKAQGADQVPDRVVTHIPFNFASQATHPFLRTLDDVKRISLATDGLGQMALLKGYGSEGHDSAHPDYGGHYNERAGGLADMRRLLASGGDWNADFGVHINATEAYANAHAFSEELVDPDSEGWNWLGQSYYMDQRRDITSGDLASRIGRLADETGGDLDMLYVDVYYNFGWQARALADAAKDSGFELATEWSDKFEADSLWSHWSADENYGGASNKGLNSQIVRFIRNAEKDTWNPHPLLGNARIVEWEGWTGQVDWNAFYENVWANNVTTKFLQHHEIQRWDDEEIAFSDGVTARGTSAADREILVGDAVVARGDTYLLPWGAGDAPGAEGKVAEGDKLYHYNPDGGSTTWTLPGELAGASGLSLYRLTDTGREKVGVVPVTGGEVTVEAEAGQPYVLFPDVPGNAFRAPGAKQVGWGEGTPVTNPGFDAGDLAAYDTTGAVTRERLSNGQHVAQLGAGPAALSQRLGELEPGTYAASAWVEVQPGASRPTTLEVSGPGRAVRGASVDLERSTARNEVAADDKHSRYYQRVQVVFDVVDTTRPTFTVRAGEGDAVVRLDDLRVVTTKRAQAPDADGDVVAFDDFESVPQGWGPFVKGDAGGVTDPRTHLAERNAPYTQAGWNDKLVDDVIDGEWSLKAHEENRGLVYRTTPATVRFEPGHAYRVSFDHQSGRGGHYSWVTGYDSVATGKPESVETRSTPLGEQRETATFTEEVVASACGDTWVGLRKATGGGNEADLVLDNFLVTDLGVADEVPACASLDVEPSTASLEPDVANTVTTTLQVFEPADVADVSVGLDVPEGWEVTATDAAEAGSLPSGGELVTTWEVTPRGDVTTDAYRLTAAATYTTTADPVGPRTVEARSDVHVVVPPAAGEHWASDLPFVETTNGWGPVERDLSNGEQGQGDGTPLSLRGTVHDKGIGVHAPSSVRLFLGERCATFTATVGVDDVQSRGSVAFEVLGDGTSLASTPVLRGGGATEDLAVDVGGVRYLDLVVTDGGDGVGNDHADWASAKLSCG</sequence>
<dbReference type="Pfam" id="PF17451">
    <property type="entry name" value="Glyco_hyd_101C"/>
    <property type="match status" value="1"/>
</dbReference>
<dbReference type="Proteomes" id="UP000632535">
    <property type="component" value="Unassembled WGS sequence"/>
</dbReference>
<evidence type="ECO:0000313" key="4">
    <source>
        <dbReference type="Proteomes" id="UP000632535"/>
    </source>
</evidence>
<dbReference type="Gene3D" id="2.60.120.1060">
    <property type="entry name" value="NPCBM/NEW2 domain"/>
    <property type="match status" value="1"/>
</dbReference>
<dbReference type="Pfam" id="PF08305">
    <property type="entry name" value="NPCBM"/>
    <property type="match status" value="1"/>
</dbReference>
<dbReference type="PROSITE" id="PS51257">
    <property type="entry name" value="PROKAR_LIPOPROTEIN"/>
    <property type="match status" value="1"/>
</dbReference>
<gene>
    <name evidence="3" type="ORF">GCM10007368_10500</name>
</gene>
<dbReference type="EMBL" id="BMDG01000003">
    <property type="protein sequence ID" value="GGI06305.1"/>
    <property type="molecule type" value="Genomic_DNA"/>
</dbReference>
<feature type="chain" id="PRO_5046695825" description="Glycosyl hydrolase family 98 putative carbohydrate-binding module domain-containing protein" evidence="1">
    <location>
        <begin position="36"/>
        <end position="1332"/>
    </location>
</feature>
<protein>
    <recommendedName>
        <fullName evidence="2">Glycosyl hydrolase family 98 putative carbohydrate-binding module domain-containing protein</fullName>
    </recommendedName>
</protein>
<dbReference type="Gene3D" id="2.60.120.260">
    <property type="entry name" value="Galactose-binding domain-like"/>
    <property type="match status" value="2"/>
</dbReference>
<keyword evidence="1" id="KW-0732">Signal</keyword>
<name>A0ABQ2B6D5_9MICO</name>
<proteinExistence type="predicted"/>
<dbReference type="RefSeq" id="WP_188522615.1">
    <property type="nucleotide sequence ID" value="NZ_BMDG01000003.1"/>
</dbReference>
<dbReference type="Pfam" id="PF12905">
    <property type="entry name" value="Glyco_hydro_101"/>
    <property type="match status" value="1"/>
</dbReference>
<dbReference type="InterPro" id="IPR038637">
    <property type="entry name" value="NPCBM_sf"/>
</dbReference>
<dbReference type="InterPro" id="IPR040633">
    <property type="entry name" value="Gal_mutarotas_3"/>
</dbReference>
<evidence type="ECO:0000313" key="3">
    <source>
        <dbReference type="EMBL" id="GGI06305.1"/>
    </source>
</evidence>
<evidence type="ECO:0000259" key="2">
    <source>
        <dbReference type="SMART" id="SM00776"/>
    </source>
</evidence>
<dbReference type="InterPro" id="IPR040502">
    <property type="entry name" value="GH101_dom-6"/>
</dbReference>
<comment type="caution">
    <text evidence="3">The sequence shown here is derived from an EMBL/GenBank/DDBJ whole genome shotgun (WGS) entry which is preliminary data.</text>
</comment>
<dbReference type="Pfam" id="PF10633">
    <property type="entry name" value="NPCBM_assoc"/>
    <property type="match status" value="1"/>
</dbReference>
<accession>A0ABQ2B6D5</accession>
<dbReference type="InterPro" id="IPR035364">
    <property type="entry name" value="Beta_sandwich_GH101"/>
</dbReference>
<dbReference type="InterPro" id="IPR025706">
    <property type="entry name" value="Endoa_GalNAc"/>
</dbReference>
<dbReference type="InterPro" id="IPR008979">
    <property type="entry name" value="Galactose-bd-like_sf"/>
</dbReference>
<organism evidence="3 4">
    <name type="scientific">Isoptericola cucumis</name>
    <dbReference type="NCBI Taxonomy" id="1776856"/>
    <lineage>
        <taxon>Bacteria</taxon>
        <taxon>Bacillati</taxon>
        <taxon>Actinomycetota</taxon>
        <taxon>Actinomycetes</taxon>
        <taxon>Micrococcales</taxon>
        <taxon>Promicromonosporaceae</taxon>
        <taxon>Isoptericola</taxon>
    </lineage>
</organism>
<dbReference type="CDD" id="cd14244">
    <property type="entry name" value="GH_101_like"/>
    <property type="match status" value="1"/>
</dbReference>
<dbReference type="SMART" id="SM00776">
    <property type="entry name" value="NPCBM"/>
    <property type="match status" value="1"/>
</dbReference>
<evidence type="ECO:0000256" key="1">
    <source>
        <dbReference type="SAM" id="SignalP"/>
    </source>
</evidence>